<dbReference type="InterPro" id="IPR000485">
    <property type="entry name" value="AsnC-type_HTH_dom"/>
</dbReference>
<evidence type="ECO:0000259" key="4">
    <source>
        <dbReference type="PROSITE" id="PS50956"/>
    </source>
</evidence>
<evidence type="ECO:0000256" key="1">
    <source>
        <dbReference type="ARBA" id="ARBA00023015"/>
    </source>
</evidence>
<evidence type="ECO:0000256" key="3">
    <source>
        <dbReference type="ARBA" id="ARBA00023163"/>
    </source>
</evidence>
<feature type="domain" description="HTH asnC-type" evidence="4">
    <location>
        <begin position="11"/>
        <end position="72"/>
    </location>
</feature>
<dbReference type="Gene3D" id="1.10.10.10">
    <property type="entry name" value="Winged helix-like DNA-binding domain superfamily/Winged helix DNA-binding domain"/>
    <property type="match status" value="1"/>
</dbReference>
<evidence type="ECO:0000313" key="5">
    <source>
        <dbReference type="EMBL" id="RWX02415.1"/>
    </source>
</evidence>
<dbReference type="Proteomes" id="UP000287527">
    <property type="component" value="Unassembled WGS sequence"/>
</dbReference>
<keyword evidence="1" id="KW-0805">Transcription regulation</keyword>
<keyword evidence="3" id="KW-0804">Transcription</keyword>
<dbReference type="Pfam" id="PF13404">
    <property type="entry name" value="HTH_AsnC-type"/>
    <property type="match status" value="1"/>
</dbReference>
<dbReference type="RefSeq" id="WP_128388687.1">
    <property type="nucleotide sequence ID" value="NZ_SBII01000002.1"/>
</dbReference>
<organism evidence="5 6">
    <name type="scientific">Flavobacterium cerinum</name>
    <dbReference type="NCBI Taxonomy" id="2502784"/>
    <lineage>
        <taxon>Bacteria</taxon>
        <taxon>Pseudomonadati</taxon>
        <taxon>Bacteroidota</taxon>
        <taxon>Flavobacteriia</taxon>
        <taxon>Flavobacteriales</taxon>
        <taxon>Flavobacteriaceae</taxon>
        <taxon>Flavobacterium</taxon>
    </lineage>
</organism>
<name>A0A3S3QMA9_9FLAO</name>
<dbReference type="Gene3D" id="3.30.70.920">
    <property type="match status" value="1"/>
</dbReference>
<reference evidence="5 6" key="1">
    <citation type="submission" date="2019-01" db="EMBL/GenBank/DDBJ databases">
        <title>Flavobacterium sp. nov.,isolated from freshwater.</title>
        <authorList>
            <person name="Zhang R."/>
            <person name="Du Z.-J."/>
        </authorList>
    </citation>
    <scope>NUCLEOTIDE SEQUENCE [LARGE SCALE GENOMIC DNA]</scope>
    <source>
        <strain evidence="5 6">1E403</strain>
    </source>
</reference>
<keyword evidence="2" id="KW-0238">DNA-binding</keyword>
<dbReference type="GO" id="GO:0043565">
    <property type="term" value="F:sequence-specific DNA binding"/>
    <property type="evidence" value="ECO:0007669"/>
    <property type="project" value="InterPro"/>
</dbReference>
<accession>A0A3S3QMA9</accession>
<dbReference type="PANTHER" id="PTHR30154:SF34">
    <property type="entry name" value="TRANSCRIPTIONAL REGULATOR AZLB"/>
    <property type="match status" value="1"/>
</dbReference>
<evidence type="ECO:0000256" key="2">
    <source>
        <dbReference type="ARBA" id="ARBA00023125"/>
    </source>
</evidence>
<dbReference type="PROSITE" id="PS50956">
    <property type="entry name" value="HTH_ASNC_2"/>
    <property type="match status" value="1"/>
</dbReference>
<dbReference type="SUPFAM" id="SSF46785">
    <property type="entry name" value="Winged helix' DNA-binding domain"/>
    <property type="match status" value="1"/>
</dbReference>
<gene>
    <name evidence="5" type="ORF">EPI11_04125</name>
</gene>
<dbReference type="CDD" id="cd00090">
    <property type="entry name" value="HTH_ARSR"/>
    <property type="match status" value="1"/>
</dbReference>
<dbReference type="InterPro" id="IPR036388">
    <property type="entry name" value="WH-like_DNA-bd_sf"/>
</dbReference>
<evidence type="ECO:0000313" key="6">
    <source>
        <dbReference type="Proteomes" id="UP000287527"/>
    </source>
</evidence>
<dbReference type="OrthoDB" id="9800326at2"/>
<dbReference type="EMBL" id="SBII01000002">
    <property type="protein sequence ID" value="RWX02415.1"/>
    <property type="molecule type" value="Genomic_DNA"/>
</dbReference>
<dbReference type="InterPro" id="IPR019888">
    <property type="entry name" value="Tscrpt_reg_AsnC-like"/>
</dbReference>
<dbReference type="InterPro" id="IPR011008">
    <property type="entry name" value="Dimeric_a/b-barrel"/>
</dbReference>
<dbReference type="GO" id="GO:0043200">
    <property type="term" value="P:response to amino acid"/>
    <property type="evidence" value="ECO:0007669"/>
    <property type="project" value="TreeGrafter"/>
</dbReference>
<keyword evidence="6" id="KW-1185">Reference proteome</keyword>
<dbReference type="GO" id="GO:0005829">
    <property type="term" value="C:cytosol"/>
    <property type="evidence" value="ECO:0007669"/>
    <property type="project" value="TreeGrafter"/>
</dbReference>
<comment type="caution">
    <text evidence="5">The sequence shown here is derived from an EMBL/GenBank/DDBJ whole genome shotgun (WGS) entry which is preliminary data.</text>
</comment>
<proteinExistence type="predicted"/>
<dbReference type="AlphaFoldDB" id="A0A3S3QMA9"/>
<dbReference type="GO" id="GO:0006355">
    <property type="term" value="P:regulation of DNA-templated transcription"/>
    <property type="evidence" value="ECO:0007669"/>
    <property type="project" value="UniProtKB-ARBA"/>
</dbReference>
<sequence>MSWKNNTSITLDRFDISILDILMKDNMTPQRQIAEAVNLSAAAVQRRIKKMTLASVIHSNIAIVNPIMVGLPITLIVEIELVDVRNDVIEEAKTRLLNMPVVQQCYYVTGQADFFLILHVATMADYENFSRNLFFTDPNVKKIRTSVAIDSVKVGHTLAIK</sequence>
<protein>
    <submittedName>
        <fullName evidence="5">Lrp/AsnC family transcriptional regulator</fullName>
    </submittedName>
</protein>
<dbReference type="PANTHER" id="PTHR30154">
    <property type="entry name" value="LEUCINE-RESPONSIVE REGULATORY PROTEIN"/>
    <property type="match status" value="1"/>
</dbReference>
<dbReference type="InterPro" id="IPR036390">
    <property type="entry name" value="WH_DNA-bd_sf"/>
</dbReference>
<dbReference type="InterPro" id="IPR019887">
    <property type="entry name" value="Tscrpt_reg_AsnC/Lrp_C"/>
</dbReference>
<dbReference type="Pfam" id="PF01037">
    <property type="entry name" value="AsnC_trans_reg"/>
    <property type="match status" value="1"/>
</dbReference>
<dbReference type="InterPro" id="IPR011991">
    <property type="entry name" value="ArsR-like_HTH"/>
</dbReference>
<dbReference type="SMART" id="SM00344">
    <property type="entry name" value="HTH_ASNC"/>
    <property type="match status" value="1"/>
</dbReference>
<dbReference type="PRINTS" id="PR00033">
    <property type="entry name" value="HTHASNC"/>
</dbReference>
<dbReference type="SUPFAM" id="SSF54909">
    <property type="entry name" value="Dimeric alpha+beta barrel"/>
    <property type="match status" value="1"/>
</dbReference>